<evidence type="ECO:0000256" key="1">
    <source>
        <dbReference type="SAM" id="MobiDB-lite"/>
    </source>
</evidence>
<dbReference type="AlphaFoldDB" id="A0A3N6M089"/>
<name>A0A3N6M089_9EURY</name>
<dbReference type="RefSeq" id="WP_124179144.1">
    <property type="nucleotide sequence ID" value="NZ_REFY01000005.1"/>
</dbReference>
<comment type="caution">
    <text evidence="2">The sequence shown here is derived from an EMBL/GenBank/DDBJ whole genome shotgun (WGS) entry which is preliminary data.</text>
</comment>
<feature type="region of interest" description="Disordered" evidence="1">
    <location>
        <begin position="1"/>
        <end position="70"/>
    </location>
</feature>
<organism evidence="2 3">
    <name type="scientific">Natrarchaeobius halalkaliphilus</name>
    <dbReference type="NCBI Taxonomy" id="1679091"/>
    <lineage>
        <taxon>Archaea</taxon>
        <taxon>Methanobacteriati</taxon>
        <taxon>Methanobacteriota</taxon>
        <taxon>Stenosarchaea group</taxon>
        <taxon>Halobacteria</taxon>
        <taxon>Halobacteriales</taxon>
        <taxon>Natrialbaceae</taxon>
        <taxon>Natrarchaeobius</taxon>
    </lineage>
</organism>
<protein>
    <submittedName>
        <fullName evidence="2">Uncharacterized protein</fullName>
    </submittedName>
</protein>
<gene>
    <name evidence="2" type="ORF">EA462_13865</name>
</gene>
<reference evidence="2 3" key="1">
    <citation type="submission" date="2018-10" db="EMBL/GenBank/DDBJ databases">
        <title>Natrarchaeobius chitinivorans gen. nov., sp. nov., and Natrarchaeobius haloalkaliphilus sp. nov., alkaliphilic, chitin-utilizing haloarchaea from hypersaline alkaline lakes.</title>
        <authorList>
            <person name="Sorokin D.Y."/>
            <person name="Elcheninov A.G."/>
            <person name="Kostrikina N.A."/>
            <person name="Bale N.J."/>
            <person name="Sinninghe Damste J.S."/>
            <person name="Khijniak T.V."/>
            <person name="Kublanov I.V."/>
            <person name="Toshchakov S.V."/>
        </authorList>
    </citation>
    <scope>NUCLEOTIDE SEQUENCE [LARGE SCALE GENOMIC DNA]</scope>
    <source>
        <strain evidence="2 3">AArcht-Sl</strain>
    </source>
</reference>
<dbReference type="EMBL" id="REFY01000005">
    <property type="protein sequence ID" value="RQG87944.1"/>
    <property type="molecule type" value="Genomic_DNA"/>
</dbReference>
<proteinExistence type="predicted"/>
<evidence type="ECO:0000313" key="3">
    <source>
        <dbReference type="Proteomes" id="UP000273828"/>
    </source>
</evidence>
<dbReference type="Proteomes" id="UP000273828">
    <property type="component" value="Unassembled WGS sequence"/>
</dbReference>
<keyword evidence="3" id="KW-1185">Reference proteome</keyword>
<feature type="compositionally biased region" description="Basic and acidic residues" evidence="1">
    <location>
        <begin position="16"/>
        <end position="25"/>
    </location>
</feature>
<evidence type="ECO:0000313" key="2">
    <source>
        <dbReference type="EMBL" id="RQG87944.1"/>
    </source>
</evidence>
<accession>A0A3N6M089</accession>
<sequence>MSIEQGSKVAFGTLGRTDRSDDHRRIGSSTSARDGTHDGPGRTGTTITIEESPAVIDTVRSGPSGGYRIN</sequence>